<dbReference type="Proteomes" id="UP000009168">
    <property type="component" value="Unassembled WGS sequence"/>
</dbReference>
<keyword evidence="1" id="KW-0175">Coiled coil</keyword>
<organism evidence="3 4">
    <name type="scientific">Tetrahymena thermophila (strain SB210)</name>
    <dbReference type="NCBI Taxonomy" id="312017"/>
    <lineage>
        <taxon>Eukaryota</taxon>
        <taxon>Sar</taxon>
        <taxon>Alveolata</taxon>
        <taxon>Ciliophora</taxon>
        <taxon>Intramacronucleata</taxon>
        <taxon>Oligohymenophorea</taxon>
        <taxon>Hymenostomatida</taxon>
        <taxon>Tetrahymenina</taxon>
        <taxon>Tetrahymenidae</taxon>
        <taxon>Tetrahymena</taxon>
    </lineage>
</organism>
<name>I7M1A4_TETTS</name>
<dbReference type="GeneID" id="7840789"/>
<feature type="compositionally biased region" description="Polar residues" evidence="2">
    <location>
        <begin position="1"/>
        <end position="13"/>
    </location>
</feature>
<reference evidence="4" key="1">
    <citation type="journal article" date="2006" name="PLoS Biol.">
        <title>Macronuclear genome sequence of the ciliate Tetrahymena thermophila, a model eukaryote.</title>
        <authorList>
            <person name="Eisen J.A."/>
            <person name="Coyne R.S."/>
            <person name="Wu M."/>
            <person name="Wu D."/>
            <person name="Thiagarajan M."/>
            <person name="Wortman J.R."/>
            <person name="Badger J.H."/>
            <person name="Ren Q."/>
            <person name="Amedeo P."/>
            <person name="Jones K.M."/>
            <person name="Tallon L.J."/>
            <person name="Delcher A.L."/>
            <person name="Salzberg S.L."/>
            <person name="Silva J.C."/>
            <person name="Haas B.J."/>
            <person name="Majoros W.H."/>
            <person name="Farzad M."/>
            <person name="Carlton J.M."/>
            <person name="Smith R.K. Jr."/>
            <person name="Garg J."/>
            <person name="Pearlman R.E."/>
            <person name="Karrer K.M."/>
            <person name="Sun L."/>
            <person name="Manning G."/>
            <person name="Elde N.C."/>
            <person name="Turkewitz A.P."/>
            <person name="Asai D.J."/>
            <person name="Wilkes D.E."/>
            <person name="Wang Y."/>
            <person name="Cai H."/>
            <person name="Collins K."/>
            <person name="Stewart B.A."/>
            <person name="Lee S.R."/>
            <person name="Wilamowska K."/>
            <person name="Weinberg Z."/>
            <person name="Ruzzo W.L."/>
            <person name="Wloga D."/>
            <person name="Gaertig J."/>
            <person name="Frankel J."/>
            <person name="Tsao C.-C."/>
            <person name="Gorovsky M.A."/>
            <person name="Keeling P.J."/>
            <person name="Waller R.F."/>
            <person name="Patron N.J."/>
            <person name="Cherry J.M."/>
            <person name="Stover N.A."/>
            <person name="Krieger C.J."/>
            <person name="del Toro C."/>
            <person name="Ryder H.F."/>
            <person name="Williamson S.C."/>
            <person name="Barbeau R.A."/>
            <person name="Hamilton E.P."/>
            <person name="Orias E."/>
        </authorList>
    </citation>
    <scope>NUCLEOTIDE SEQUENCE [LARGE SCALE GENOMIC DNA]</scope>
    <source>
        <strain evidence="4">SB210</strain>
    </source>
</reference>
<dbReference type="HOGENOM" id="CLU_1351302_0_0_1"/>
<gene>
    <name evidence="3" type="ORF">TTHERM_00125130</name>
</gene>
<sequence length="203" mass="23857">MTTNIKSGVTSMKSEQEDKFQTQNEQEQYTQEQKGQPQQSSKKLTNKERQNAVFSQQKQVDQHTSATKQYHQQEECIKQAYKLFEELNLERQILQEQVEIVKDEIQKENIDIFSDLREQMKRIQENLSLEVKNANEDQSKLELQIQDLRRQKQDLGNQFALVLGNFESLYDKIGYTTQDIQNVQNSLLLQDSTTLGYSNRSMI</sequence>
<evidence type="ECO:0000313" key="3">
    <source>
        <dbReference type="EMBL" id="EAR95947.1"/>
    </source>
</evidence>
<keyword evidence="4" id="KW-1185">Reference proteome</keyword>
<evidence type="ECO:0000313" key="4">
    <source>
        <dbReference type="Proteomes" id="UP000009168"/>
    </source>
</evidence>
<dbReference type="EMBL" id="GG662699">
    <property type="protein sequence ID" value="EAR95947.1"/>
    <property type="molecule type" value="Genomic_DNA"/>
</dbReference>
<evidence type="ECO:0000256" key="1">
    <source>
        <dbReference type="SAM" id="Coils"/>
    </source>
</evidence>
<feature type="coiled-coil region" evidence="1">
    <location>
        <begin position="77"/>
        <end position="158"/>
    </location>
</feature>
<dbReference type="InParanoid" id="I7M1A4"/>
<protein>
    <submittedName>
        <fullName evidence="3">Uncharacterized protein</fullName>
    </submittedName>
</protein>
<proteinExistence type="predicted"/>
<dbReference type="AlphaFoldDB" id="I7M1A4"/>
<evidence type="ECO:0000256" key="2">
    <source>
        <dbReference type="SAM" id="MobiDB-lite"/>
    </source>
</evidence>
<feature type="compositionally biased region" description="Polar residues" evidence="2">
    <location>
        <begin position="52"/>
        <end position="66"/>
    </location>
</feature>
<dbReference type="KEGG" id="tet:TTHERM_00125130"/>
<accession>I7M1A4</accession>
<dbReference type="RefSeq" id="XP_001016192.1">
    <property type="nucleotide sequence ID" value="XM_001016192.1"/>
</dbReference>
<feature type="compositionally biased region" description="Polar residues" evidence="2">
    <location>
        <begin position="34"/>
        <end position="43"/>
    </location>
</feature>
<feature type="compositionally biased region" description="Low complexity" evidence="2">
    <location>
        <begin position="21"/>
        <end position="33"/>
    </location>
</feature>
<feature type="region of interest" description="Disordered" evidence="2">
    <location>
        <begin position="1"/>
        <end position="66"/>
    </location>
</feature>